<proteinExistence type="predicted"/>
<feature type="region of interest" description="Disordered" evidence="1">
    <location>
        <begin position="1"/>
        <end position="81"/>
    </location>
</feature>
<feature type="compositionally biased region" description="Low complexity" evidence="1">
    <location>
        <begin position="19"/>
        <end position="32"/>
    </location>
</feature>
<comment type="caution">
    <text evidence="2">The sequence shown here is derived from an EMBL/GenBank/DDBJ whole genome shotgun (WGS) entry which is preliminary data.</text>
</comment>
<evidence type="ECO:0000313" key="3">
    <source>
        <dbReference type="Proteomes" id="UP000289200"/>
    </source>
</evidence>
<keyword evidence="3" id="KW-1185">Reference proteome</keyword>
<name>A0A447CP25_9BRAD</name>
<dbReference type="EMBL" id="UWOC01000011">
    <property type="protein sequence ID" value="VCU06900.1"/>
    <property type="molecule type" value="Genomic_DNA"/>
</dbReference>
<protein>
    <submittedName>
        <fullName evidence="2">Uncharacterized protein</fullName>
    </submittedName>
</protein>
<dbReference type="RefSeq" id="WP_129607310.1">
    <property type="nucleotide sequence ID" value="NZ_UWOC01000011.1"/>
</dbReference>
<reference evidence="3" key="1">
    <citation type="submission" date="2018-10" db="EMBL/GenBank/DDBJ databases">
        <authorList>
            <person name="Peiro R."/>
            <person name="Begona"/>
            <person name="Cbmso G."/>
            <person name="Lopez M."/>
            <person name="Gonzalez S."/>
            <person name="Sacristan E."/>
            <person name="Castillo E."/>
        </authorList>
    </citation>
    <scope>NUCLEOTIDE SEQUENCE [LARGE SCALE GENOMIC DNA]</scope>
</reference>
<evidence type="ECO:0000256" key="1">
    <source>
        <dbReference type="SAM" id="MobiDB-lite"/>
    </source>
</evidence>
<accession>A0A447CP25</accession>
<sequence>MTETAGGGPDIREEEQRTSRAGAGSFGASRGSCPVAGASGNRDVVGRIQGRHPAPQPVETKRGGVRRAGLVPSASTPPHQY</sequence>
<gene>
    <name evidence="2" type="ORF">RHODGE_RHODGE_00225</name>
</gene>
<dbReference type="AlphaFoldDB" id="A0A447CP25"/>
<evidence type="ECO:0000313" key="2">
    <source>
        <dbReference type="EMBL" id="VCU06900.1"/>
    </source>
</evidence>
<dbReference type="Proteomes" id="UP000289200">
    <property type="component" value="Unassembled WGS sequence"/>
</dbReference>
<organism evidence="2 3">
    <name type="scientific">Rhodoplanes serenus</name>
    <dbReference type="NCBI Taxonomy" id="200615"/>
    <lineage>
        <taxon>Bacteria</taxon>
        <taxon>Pseudomonadati</taxon>
        <taxon>Pseudomonadota</taxon>
        <taxon>Alphaproteobacteria</taxon>
        <taxon>Hyphomicrobiales</taxon>
        <taxon>Nitrobacteraceae</taxon>
        <taxon>Rhodoplanes</taxon>
    </lineage>
</organism>